<dbReference type="KEGG" id="hhg:XM38_031010"/>
<dbReference type="Pfam" id="PF18154">
    <property type="entry name" value="pPIWI_RE_REase"/>
    <property type="match status" value="1"/>
</dbReference>
<reference evidence="3 4" key="1">
    <citation type="journal article" date="2016" name="Biochim. Biophys. Acta">
        <title>Characterization of red-shifted phycobilisomes isolated from the chlorophyll f-containing cyanobacterium Halomicronema hongdechloris.</title>
        <authorList>
            <person name="Li Y."/>
            <person name="Lin Y."/>
            <person name="Garvey C.J."/>
            <person name="Birch D."/>
            <person name="Corkery R.W."/>
            <person name="Loughlin P.C."/>
            <person name="Scheer H."/>
            <person name="Willows R.D."/>
            <person name="Chen M."/>
        </authorList>
    </citation>
    <scope>NUCLEOTIDE SEQUENCE [LARGE SCALE GENOMIC DNA]</scope>
    <source>
        <strain evidence="3 4">C2206</strain>
    </source>
</reference>
<feature type="domain" description="pPIWI-RE three-gene island" evidence="2">
    <location>
        <begin position="33"/>
        <end position="156"/>
    </location>
</feature>
<dbReference type="EMBL" id="CP021983">
    <property type="protein sequence ID" value="ASC72147.1"/>
    <property type="molecule type" value="Genomic_DNA"/>
</dbReference>
<feature type="domain" description="REase associating with pPIWI RE" evidence="1">
    <location>
        <begin position="246"/>
        <end position="335"/>
    </location>
</feature>
<keyword evidence="4" id="KW-1185">Reference proteome</keyword>
<accession>A0A1Z3HPQ0</accession>
<sequence>MAVEHAEIGFAYLLKAIALSPDGRASSGLPLRETEHALDHFAVAAFKQGVHPPGNWSELVREVINEPYCEWPSYLQGDLLEPTDRLIQFGKIPDQTIKVSAWVSELADDEDYVALRNSPDEIEENQFFNEMRSYCQSQEDPQRLYVELRRYLVSSVSKTEDEMIDFLSGKPKELRGLIDKAYYIADTAPSDFACKQCGAPSIDCKPHPQCRDCISMQSIEVRKYESGEKVLRGRIASAFYFRSAIDVNLFEEFKRTLSTCELWPNLDLDGDVSVKFPNGDYWIFDCKDYLYPRSLIRKVSKERFTRDCDRFIYVIPDRVGEVYLQQARDALPNHNFLFFNRAIASVKDKVRRIRSART</sequence>
<dbReference type="Proteomes" id="UP000191901">
    <property type="component" value="Chromosome"/>
</dbReference>
<organism evidence="3 4">
    <name type="scientific">Halomicronema hongdechloris C2206</name>
    <dbReference type="NCBI Taxonomy" id="1641165"/>
    <lineage>
        <taxon>Bacteria</taxon>
        <taxon>Bacillati</taxon>
        <taxon>Cyanobacteriota</taxon>
        <taxon>Cyanophyceae</taxon>
        <taxon>Nodosilineales</taxon>
        <taxon>Nodosilineaceae</taxon>
        <taxon>Halomicronema</taxon>
    </lineage>
</organism>
<evidence type="ECO:0008006" key="5">
    <source>
        <dbReference type="Google" id="ProtNLM"/>
    </source>
</evidence>
<evidence type="ECO:0000313" key="3">
    <source>
        <dbReference type="EMBL" id="ASC72147.1"/>
    </source>
</evidence>
<dbReference type="InterPro" id="IPR040828">
    <property type="entry name" value="pPIWI_RE_REase"/>
</dbReference>
<dbReference type="OrthoDB" id="580959at2"/>
<evidence type="ECO:0000259" key="1">
    <source>
        <dbReference type="Pfam" id="PF18154"/>
    </source>
</evidence>
<dbReference type="RefSeq" id="WP_080807023.1">
    <property type="nucleotide sequence ID" value="NZ_CP021983.2"/>
</dbReference>
<gene>
    <name evidence="3" type="ORF">XM38_031010</name>
</gene>
<dbReference type="InterPro" id="IPR041191">
    <property type="entry name" value="pPIWI_RE_Y"/>
</dbReference>
<proteinExistence type="predicted"/>
<dbReference type="AlphaFoldDB" id="A0A1Z3HPQ0"/>
<dbReference type="Pfam" id="PF18156">
    <property type="entry name" value="pPIWI_RE_Y"/>
    <property type="match status" value="1"/>
</dbReference>
<name>A0A1Z3HPQ0_9CYAN</name>
<protein>
    <recommendedName>
        <fullName evidence="5">REase associating with pPIWI RE domain-containing protein</fullName>
    </recommendedName>
</protein>
<evidence type="ECO:0000259" key="2">
    <source>
        <dbReference type="Pfam" id="PF18156"/>
    </source>
</evidence>
<evidence type="ECO:0000313" key="4">
    <source>
        <dbReference type="Proteomes" id="UP000191901"/>
    </source>
</evidence>
<dbReference type="STRING" id="1641165.XM38_06980"/>